<evidence type="ECO:0000259" key="1">
    <source>
        <dbReference type="Pfam" id="PF13581"/>
    </source>
</evidence>
<dbReference type="EMBL" id="WBMP01000020">
    <property type="protein sequence ID" value="KAE8544204.1"/>
    <property type="molecule type" value="Genomic_DNA"/>
</dbReference>
<dbReference type="InterPro" id="IPR003594">
    <property type="entry name" value="HATPase_dom"/>
</dbReference>
<dbReference type="Proteomes" id="UP000469950">
    <property type="component" value="Unassembled WGS sequence"/>
</dbReference>
<name>A0A833JLV9_MARNT</name>
<dbReference type="Pfam" id="PF13581">
    <property type="entry name" value="HATPase_c_2"/>
    <property type="match status" value="1"/>
</dbReference>
<sequence length="142" mass="16155">MTHTIKANDSVSSIISAVNNELPKACSDSDRVYDCYTIIDEFHANMREHVAPKDPDFQWWLTVSFHQPTIRLRFEYGGPCFDPTQVPRVEQQAIEFRPIGGLGLTLITQLSDKIDYTYQSGLNTLTVEVNIIENSKEEDTCL</sequence>
<protein>
    <recommendedName>
        <fullName evidence="1">Histidine kinase/HSP90-like ATPase domain-containing protein</fullName>
    </recommendedName>
</protein>
<proteinExistence type="predicted"/>
<dbReference type="Gene3D" id="3.30.565.10">
    <property type="entry name" value="Histidine kinase-like ATPase, C-terminal domain"/>
    <property type="match status" value="1"/>
</dbReference>
<evidence type="ECO:0000313" key="3">
    <source>
        <dbReference type="Proteomes" id="UP000469950"/>
    </source>
</evidence>
<dbReference type="InterPro" id="IPR036890">
    <property type="entry name" value="HATPase_C_sf"/>
</dbReference>
<gene>
    <name evidence="2" type="ORF">F6453_3461</name>
</gene>
<dbReference type="RefSeq" id="WP_153741513.1">
    <property type="nucleotide sequence ID" value="NZ_JAHVHN010000001.1"/>
</dbReference>
<feature type="domain" description="Histidine kinase/HSP90-like ATPase" evidence="1">
    <location>
        <begin position="9"/>
        <end position="127"/>
    </location>
</feature>
<dbReference type="CDD" id="cd16936">
    <property type="entry name" value="HATPase_RsbW-like"/>
    <property type="match status" value="1"/>
</dbReference>
<comment type="caution">
    <text evidence="2">The sequence shown here is derived from an EMBL/GenBank/DDBJ whole genome shotgun (WGS) entry which is preliminary data.</text>
</comment>
<dbReference type="AlphaFoldDB" id="A0A833JLV9"/>
<reference evidence="2 3" key="1">
    <citation type="submission" date="2019-10" db="EMBL/GenBank/DDBJ databases">
        <title>Draft genome sequence of Marinobacter hydrocarbonoclasticus NCT7M from the microbiome of the marine copepod.</title>
        <authorList>
            <person name="Nuttall R."/>
            <person name="Sharma G."/>
            <person name="Moisander P."/>
        </authorList>
    </citation>
    <scope>NUCLEOTIDE SEQUENCE [LARGE SCALE GENOMIC DNA]</scope>
    <source>
        <strain evidence="2 3">NCT7M</strain>
    </source>
</reference>
<evidence type="ECO:0000313" key="2">
    <source>
        <dbReference type="EMBL" id="KAE8544204.1"/>
    </source>
</evidence>
<organism evidence="2 3">
    <name type="scientific">Marinobacter nauticus</name>
    <name type="common">Marinobacter hydrocarbonoclasticus</name>
    <name type="synonym">Marinobacter aquaeolei</name>
    <dbReference type="NCBI Taxonomy" id="2743"/>
    <lineage>
        <taxon>Bacteria</taxon>
        <taxon>Pseudomonadati</taxon>
        <taxon>Pseudomonadota</taxon>
        <taxon>Gammaproteobacteria</taxon>
        <taxon>Pseudomonadales</taxon>
        <taxon>Marinobacteraceae</taxon>
        <taxon>Marinobacter</taxon>
    </lineage>
</organism>
<accession>A0A833JLV9</accession>